<dbReference type="InterPro" id="IPR036390">
    <property type="entry name" value="WH_DNA-bd_sf"/>
</dbReference>
<protein>
    <recommendedName>
        <fullName evidence="5">Heat-inducible transcription repressor HrcA</fullName>
    </recommendedName>
</protein>
<dbReference type="PATRIC" id="fig|1618569.3.peg.629"/>
<dbReference type="InterPro" id="IPR029016">
    <property type="entry name" value="GAF-like_dom_sf"/>
</dbReference>
<evidence type="ECO:0000313" key="8">
    <source>
        <dbReference type="Proteomes" id="UP000034181"/>
    </source>
</evidence>
<keyword evidence="2 5" id="KW-0805">Transcription regulation</keyword>
<dbReference type="Gene3D" id="1.10.10.10">
    <property type="entry name" value="Winged helix-like DNA-binding domain superfamily/Winged helix DNA-binding domain"/>
    <property type="match status" value="1"/>
</dbReference>
<sequence length="243" mass="27857">MQDLTQRQIEILKSLIEEYIETANPVGSETLEKKHNLSASPATIRNEMVRLTEAGYLKKPHTSSGRIPTPQAMRFYVNQLMKEKELSVAEEVAVKEKVWDSRKKEREFLQEITKELAQKTRALAISSTDNGDYYFAGYANILDMPEFYDIDITKTFLSAIDDFEYFRKLFETVAKDEDIHILLGDDLGPKLSGPYGIVFRRFITPSHTGGEIGVIGPTRLNYTYIVPTVRYFGNLVEEVARDW</sequence>
<dbReference type="InterPro" id="IPR036388">
    <property type="entry name" value="WH-like_DNA-bd_sf"/>
</dbReference>
<dbReference type="AlphaFoldDB" id="A0A0G0NCB5"/>
<comment type="caution">
    <text evidence="7">The sequence shown here is derived from an EMBL/GenBank/DDBJ whole genome shotgun (WGS) entry which is preliminary data.</text>
</comment>
<evidence type="ECO:0000256" key="4">
    <source>
        <dbReference type="ARBA" id="ARBA00023163"/>
    </source>
</evidence>
<dbReference type="GO" id="GO:0045892">
    <property type="term" value="P:negative regulation of DNA-templated transcription"/>
    <property type="evidence" value="ECO:0007669"/>
    <property type="project" value="UniProtKB-UniRule"/>
</dbReference>
<keyword evidence="1 5" id="KW-0678">Repressor</keyword>
<dbReference type="Proteomes" id="UP000034181">
    <property type="component" value="Unassembled WGS sequence"/>
</dbReference>
<evidence type="ECO:0000256" key="5">
    <source>
        <dbReference type="HAMAP-Rule" id="MF_00081"/>
    </source>
</evidence>
<organism evidence="7 8">
    <name type="scientific">Candidatus Woesebacteria bacterium GW2011_GWB1_38_5b</name>
    <dbReference type="NCBI Taxonomy" id="1618569"/>
    <lineage>
        <taxon>Bacteria</taxon>
        <taxon>Candidatus Woeseibacteriota</taxon>
    </lineage>
</organism>
<keyword evidence="4 5" id="KW-0804">Transcription</keyword>
<dbReference type="SUPFAM" id="SSF55781">
    <property type="entry name" value="GAF domain-like"/>
    <property type="match status" value="1"/>
</dbReference>
<dbReference type="PANTHER" id="PTHR34824:SF1">
    <property type="entry name" value="HEAT-INDUCIBLE TRANSCRIPTION REPRESSOR HRCA"/>
    <property type="match status" value="1"/>
</dbReference>
<evidence type="ECO:0000313" key="7">
    <source>
        <dbReference type="EMBL" id="KKQ74736.1"/>
    </source>
</evidence>
<comment type="similarity">
    <text evidence="5">Belongs to the HrcA family.</text>
</comment>
<dbReference type="InterPro" id="IPR002571">
    <property type="entry name" value="HrcA"/>
</dbReference>
<reference evidence="7 8" key="1">
    <citation type="journal article" date="2015" name="Nature">
        <title>rRNA introns, odd ribosomes, and small enigmatic genomes across a large radiation of phyla.</title>
        <authorList>
            <person name="Brown C.T."/>
            <person name="Hug L.A."/>
            <person name="Thomas B.C."/>
            <person name="Sharon I."/>
            <person name="Castelle C.J."/>
            <person name="Singh A."/>
            <person name="Wilkins M.J."/>
            <person name="Williams K.H."/>
            <person name="Banfield J.F."/>
        </authorList>
    </citation>
    <scope>NUCLEOTIDE SEQUENCE [LARGE SCALE GENOMIC DNA]</scope>
</reference>
<evidence type="ECO:0000256" key="2">
    <source>
        <dbReference type="ARBA" id="ARBA00023015"/>
    </source>
</evidence>
<dbReference type="Pfam" id="PF01628">
    <property type="entry name" value="HrcA"/>
    <property type="match status" value="1"/>
</dbReference>
<gene>
    <name evidence="5" type="primary">hrcA</name>
    <name evidence="7" type="ORF">US96_C0027G0005</name>
</gene>
<name>A0A0G0NCB5_9BACT</name>
<dbReference type="EMBL" id="LBUZ01000027">
    <property type="protein sequence ID" value="KKQ74736.1"/>
    <property type="molecule type" value="Genomic_DNA"/>
</dbReference>
<dbReference type="HAMAP" id="MF_00081">
    <property type="entry name" value="HrcA"/>
    <property type="match status" value="1"/>
</dbReference>
<dbReference type="InterPro" id="IPR021153">
    <property type="entry name" value="HrcA_C"/>
</dbReference>
<feature type="domain" description="Heat-inducible transcription repressor HrcA C-terminal" evidence="6">
    <location>
        <begin position="71"/>
        <end position="225"/>
    </location>
</feature>
<comment type="function">
    <text evidence="5">Negative regulator of class I heat shock genes (grpE-dnaK-dnaJ and groELS operons). Prevents heat-shock induction of these operons.</text>
</comment>
<dbReference type="PANTHER" id="PTHR34824">
    <property type="entry name" value="HEAT-INDUCIBLE TRANSCRIPTION REPRESSOR HRCA"/>
    <property type="match status" value="1"/>
</dbReference>
<accession>A0A0G0NCB5</accession>
<keyword evidence="3 5" id="KW-0346">Stress response</keyword>
<evidence type="ECO:0000259" key="6">
    <source>
        <dbReference type="Pfam" id="PF01628"/>
    </source>
</evidence>
<dbReference type="GO" id="GO:0003677">
    <property type="term" value="F:DNA binding"/>
    <property type="evidence" value="ECO:0007669"/>
    <property type="project" value="InterPro"/>
</dbReference>
<evidence type="ECO:0000256" key="1">
    <source>
        <dbReference type="ARBA" id="ARBA00022491"/>
    </source>
</evidence>
<dbReference type="Gene3D" id="3.30.450.40">
    <property type="match status" value="1"/>
</dbReference>
<proteinExistence type="inferred from homology"/>
<dbReference type="SUPFAM" id="SSF46785">
    <property type="entry name" value="Winged helix' DNA-binding domain"/>
    <property type="match status" value="1"/>
</dbReference>
<evidence type="ECO:0000256" key="3">
    <source>
        <dbReference type="ARBA" id="ARBA00023016"/>
    </source>
</evidence>